<dbReference type="InterPro" id="IPR001857">
    <property type="entry name" value="Ribosomal_bL19"/>
</dbReference>
<dbReference type="Gene3D" id="3.60.10.10">
    <property type="entry name" value="Endonuclease/exonuclease/phosphatase"/>
    <property type="match status" value="1"/>
</dbReference>
<dbReference type="PANTHER" id="PTHR15680">
    <property type="entry name" value="RIBOSOMAL PROTEIN L19"/>
    <property type="match status" value="1"/>
</dbReference>
<evidence type="ECO:0000256" key="1">
    <source>
        <dbReference type="ARBA" id="ARBA00005781"/>
    </source>
</evidence>
<dbReference type="PANTHER" id="PTHR15680:SF9">
    <property type="entry name" value="LARGE RIBOSOMAL SUBUNIT PROTEIN BL19M"/>
    <property type="match status" value="1"/>
</dbReference>
<dbReference type="PRINTS" id="PR00061">
    <property type="entry name" value="RIBOSOMALL19"/>
</dbReference>
<dbReference type="Proteomes" id="UP000595140">
    <property type="component" value="Unassembled WGS sequence"/>
</dbReference>
<dbReference type="SUPFAM" id="SSF50104">
    <property type="entry name" value="Translation proteins SH3-like domain"/>
    <property type="match status" value="1"/>
</dbReference>
<evidence type="ECO:0000313" key="7">
    <source>
        <dbReference type="Proteomes" id="UP000595140"/>
    </source>
</evidence>
<dbReference type="Pfam" id="PF03372">
    <property type="entry name" value="Exo_endo_phos"/>
    <property type="match status" value="1"/>
</dbReference>
<protein>
    <submittedName>
        <fullName evidence="6">Uncharacterized protein</fullName>
    </submittedName>
</protein>
<organism evidence="6 7">
    <name type="scientific">Cuscuta campestris</name>
    <dbReference type="NCBI Taxonomy" id="132261"/>
    <lineage>
        <taxon>Eukaryota</taxon>
        <taxon>Viridiplantae</taxon>
        <taxon>Streptophyta</taxon>
        <taxon>Embryophyta</taxon>
        <taxon>Tracheophyta</taxon>
        <taxon>Spermatophyta</taxon>
        <taxon>Magnoliopsida</taxon>
        <taxon>eudicotyledons</taxon>
        <taxon>Gunneridae</taxon>
        <taxon>Pentapetalae</taxon>
        <taxon>asterids</taxon>
        <taxon>lamiids</taxon>
        <taxon>Solanales</taxon>
        <taxon>Convolvulaceae</taxon>
        <taxon>Cuscuteae</taxon>
        <taxon>Cuscuta</taxon>
        <taxon>Cuscuta subgen. Grammica</taxon>
        <taxon>Cuscuta sect. Cleistogrammica</taxon>
    </lineage>
</organism>
<evidence type="ECO:0000259" key="5">
    <source>
        <dbReference type="Pfam" id="PF03372"/>
    </source>
</evidence>
<dbReference type="GO" id="GO:0003735">
    <property type="term" value="F:structural constituent of ribosome"/>
    <property type="evidence" value="ECO:0007669"/>
    <property type="project" value="InterPro"/>
</dbReference>
<dbReference type="OrthoDB" id="432645at2759"/>
<keyword evidence="2" id="KW-0689">Ribosomal protein</keyword>
<reference evidence="6 7" key="1">
    <citation type="submission" date="2018-04" db="EMBL/GenBank/DDBJ databases">
        <authorList>
            <person name="Vogel A."/>
        </authorList>
    </citation>
    <scope>NUCLEOTIDE SEQUENCE [LARGE SCALE GENOMIC DNA]</scope>
</reference>
<dbReference type="Gene3D" id="2.30.30.790">
    <property type="match status" value="1"/>
</dbReference>
<dbReference type="InterPro" id="IPR000477">
    <property type="entry name" value="RT_dom"/>
</dbReference>
<keyword evidence="7" id="KW-1185">Reference proteome</keyword>
<dbReference type="GO" id="GO:0006412">
    <property type="term" value="P:translation"/>
    <property type="evidence" value="ECO:0007669"/>
    <property type="project" value="InterPro"/>
</dbReference>
<dbReference type="EMBL" id="OOIL02002808">
    <property type="protein sequence ID" value="VFQ84867.1"/>
    <property type="molecule type" value="Genomic_DNA"/>
</dbReference>
<dbReference type="InterPro" id="IPR036691">
    <property type="entry name" value="Endo/exonu/phosph_ase_sf"/>
</dbReference>
<comment type="similarity">
    <text evidence="1">Belongs to the bacterial ribosomal protein bL19 family.</text>
</comment>
<name>A0A484M8B5_9ASTE</name>
<dbReference type="CDD" id="cd01650">
    <property type="entry name" value="RT_nLTR_like"/>
    <property type="match status" value="1"/>
</dbReference>
<dbReference type="InterPro" id="IPR008991">
    <property type="entry name" value="Translation_prot_SH3-like_sf"/>
</dbReference>
<feature type="domain" description="Endonuclease/exonuclease/phosphatase" evidence="5">
    <location>
        <begin position="86"/>
        <end position="223"/>
    </location>
</feature>
<dbReference type="Pfam" id="PF00078">
    <property type="entry name" value="RVT_1"/>
    <property type="match status" value="1"/>
</dbReference>
<dbReference type="AlphaFoldDB" id="A0A484M8B5"/>
<gene>
    <name evidence="6" type="ORF">CCAM_LOCUS26643</name>
</gene>
<keyword evidence="3" id="KW-0687">Ribonucleoprotein</keyword>
<evidence type="ECO:0000256" key="3">
    <source>
        <dbReference type="ARBA" id="ARBA00023274"/>
    </source>
</evidence>
<proteinExistence type="inferred from homology"/>
<dbReference type="FunFam" id="2.30.30.790:FF:000003">
    <property type="entry name" value="50S ribosomal protein L19, chloroplastic"/>
    <property type="match status" value="1"/>
</dbReference>
<dbReference type="InterPro" id="IPR038657">
    <property type="entry name" value="Ribosomal_bL19_sf"/>
</dbReference>
<evidence type="ECO:0000256" key="2">
    <source>
        <dbReference type="ARBA" id="ARBA00022980"/>
    </source>
</evidence>
<dbReference type="GO" id="GO:0005840">
    <property type="term" value="C:ribosome"/>
    <property type="evidence" value="ECO:0007669"/>
    <property type="project" value="UniProtKB-KW"/>
</dbReference>
<dbReference type="Pfam" id="PF01245">
    <property type="entry name" value="Ribosomal_L19"/>
    <property type="match status" value="1"/>
</dbReference>
<dbReference type="GO" id="GO:1990904">
    <property type="term" value="C:ribonucleoprotein complex"/>
    <property type="evidence" value="ECO:0007669"/>
    <property type="project" value="UniProtKB-KW"/>
</dbReference>
<feature type="domain" description="Reverse transcriptase" evidence="4">
    <location>
        <begin position="483"/>
        <end position="597"/>
    </location>
</feature>
<evidence type="ECO:0000259" key="4">
    <source>
        <dbReference type="Pfam" id="PF00078"/>
    </source>
</evidence>
<dbReference type="InterPro" id="IPR005135">
    <property type="entry name" value="Endo/exonuclease/phosphatase"/>
</dbReference>
<accession>A0A484M8B5</accession>
<sequence>MWRRFFTTISTPTHPATVALRSSLGLSLPRFSASSGNVDIWKGAVSYVSLCVVAWVSNVALRTYPGVGTRVGGSQRGSVVSHVRFGSWNIGTLTGKSVELVQVLKRRRIQVACVQETRWVGTKAREVDGFKLWYSGSARGRNGVGILVAPELREFVVEVKRISDRLMFIKLVLGGCAINVVSAYAPHVGLANEVEREFWDALDGVVVGFPLTEKVVIGGDFNGHIGESAVGFEDVHDGFGFGSRTQREFHSWSLPERVIWWLLTLVSLNKTTIWLHLLVEWGRHRSTIFSCAGVIGCSARMLKKEWRYEWNTRRHAKKLRGNVAFERLYKDIDEKGSVNPLFRLAKVRERKARDLDHVRCVKGSDGRVLIETAKVAKRWGEYFSELLNAGGDQRLVLNELGQPRASRVYFRRIYVEEVVRTLRGMRSGRALGPDEILVEFWKHAGCGAWVWLTKLFNVILRTARMPAEWRESFLVPLFKGKGDIQSCENYRGIKLLSHTIKVWERIIEYRVRKGVCISENQFGFMHGRSTTEAIHLVRRLMEEYRARKKDLHMVFIDLEKAYNRVPREVLWRCLETRGVPIVYTRAIKDMYDGAMTRVRTFGGDSESFSVGLAPLEDKLREARLRWFGHVRRRDADAPVRRCERITVIGGSRGRGGAGGLLETASLLPSRGKYSIGTKEESLVHSKENGIASVTSYHKGPSSYLSQLSPLGHSFQRRFVATIGSLGDTVSQDASASNSLVTPRIKFKRLDKTAKHIMQILDKEAVEEVKTQREILDIRPGYILQLKVEVPENKRRVSIIKGIVIARRNAGLNTTFRLRRLVAGVGVESVFHLYSPNIKEVKVVDKKKVRRAKLYYLRDRMNALKKQ</sequence>
<evidence type="ECO:0000313" key="6">
    <source>
        <dbReference type="EMBL" id="VFQ84867.1"/>
    </source>
</evidence>
<dbReference type="GO" id="GO:0003824">
    <property type="term" value="F:catalytic activity"/>
    <property type="evidence" value="ECO:0007669"/>
    <property type="project" value="InterPro"/>
</dbReference>
<dbReference type="SUPFAM" id="SSF56219">
    <property type="entry name" value="DNase I-like"/>
    <property type="match status" value="1"/>
</dbReference>